<evidence type="ECO:0000313" key="2">
    <source>
        <dbReference type="EMBL" id="MQY02040.1"/>
    </source>
</evidence>
<keyword evidence="1" id="KW-1133">Transmembrane helix</keyword>
<keyword evidence="1" id="KW-0472">Membrane</keyword>
<protein>
    <submittedName>
        <fullName evidence="2">Uncharacterized protein</fullName>
    </submittedName>
</protein>
<feature type="transmembrane region" description="Helical" evidence="1">
    <location>
        <begin position="51"/>
        <end position="68"/>
    </location>
</feature>
<dbReference type="Proteomes" id="UP000487268">
    <property type="component" value="Unassembled WGS sequence"/>
</dbReference>
<proteinExistence type="predicted"/>
<accession>A0A7K0BLJ0</accession>
<sequence>MSGNGFLVLCVAGLAAYMGMSWERARRALFDVRTGRRRVDGLRQAANRERFHAYLIVIASVAAIFMIARYR</sequence>
<name>A0A7K0BLJ0_9ACTN</name>
<gene>
    <name evidence="2" type="ORF">ACRB68_00650</name>
</gene>
<evidence type="ECO:0000313" key="3">
    <source>
        <dbReference type="Proteomes" id="UP000487268"/>
    </source>
</evidence>
<dbReference type="AlphaFoldDB" id="A0A7K0BLJ0"/>
<dbReference type="OrthoDB" id="3483923at2"/>
<keyword evidence="3" id="KW-1185">Reference proteome</keyword>
<reference evidence="2 3" key="1">
    <citation type="submission" date="2019-10" db="EMBL/GenBank/DDBJ databases">
        <title>Actinomadura rubteroloni sp. nov. and Actinomadura macrotermitis sp. nov., isolated from the gut of fungus growing-termite Macrotermes natalensis.</title>
        <authorList>
            <person name="Benndorf R."/>
            <person name="Martin K."/>
            <person name="Kuefner M."/>
            <person name="De Beer W."/>
            <person name="Kaster A.-K."/>
            <person name="Vollmers J."/>
            <person name="Poulsen M."/>
            <person name="Beemelmanns C."/>
        </authorList>
    </citation>
    <scope>NUCLEOTIDE SEQUENCE [LARGE SCALE GENOMIC DNA]</scope>
    <source>
        <strain evidence="2 3">RB68</strain>
    </source>
</reference>
<keyword evidence="1" id="KW-0812">Transmembrane</keyword>
<evidence type="ECO:0000256" key="1">
    <source>
        <dbReference type="SAM" id="Phobius"/>
    </source>
</evidence>
<comment type="caution">
    <text evidence="2">The sequence shown here is derived from an EMBL/GenBank/DDBJ whole genome shotgun (WGS) entry which is preliminary data.</text>
</comment>
<dbReference type="RefSeq" id="WP_153530333.1">
    <property type="nucleotide sequence ID" value="NZ_WEGH01000001.1"/>
</dbReference>
<organism evidence="2 3">
    <name type="scientific">Actinomadura macrotermitis</name>
    <dbReference type="NCBI Taxonomy" id="2585200"/>
    <lineage>
        <taxon>Bacteria</taxon>
        <taxon>Bacillati</taxon>
        <taxon>Actinomycetota</taxon>
        <taxon>Actinomycetes</taxon>
        <taxon>Streptosporangiales</taxon>
        <taxon>Thermomonosporaceae</taxon>
        <taxon>Actinomadura</taxon>
    </lineage>
</organism>
<dbReference type="EMBL" id="WEGH01000001">
    <property type="protein sequence ID" value="MQY02040.1"/>
    <property type="molecule type" value="Genomic_DNA"/>
</dbReference>